<feature type="compositionally biased region" description="Polar residues" evidence="2">
    <location>
        <begin position="32"/>
        <end position="55"/>
    </location>
</feature>
<dbReference type="EMBL" id="HBNS01000548">
    <property type="protein sequence ID" value="CAE4578647.1"/>
    <property type="molecule type" value="Transcribed_RNA"/>
</dbReference>
<evidence type="ECO:0000256" key="2">
    <source>
        <dbReference type="SAM" id="MobiDB-lite"/>
    </source>
</evidence>
<feature type="coiled-coil region" evidence="1">
    <location>
        <begin position="88"/>
        <end position="122"/>
    </location>
</feature>
<protein>
    <submittedName>
        <fullName evidence="3">Uncharacterized protein</fullName>
    </submittedName>
</protein>
<gene>
    <name evidence="3" type="ORF">DBRI00130_LOCUS438</name>
</gene>
<sequence>MRKVSFEASFGGLHPYKRKHNEKKSGSDSKSLHTTPTKSISSVSEFTDTTSSDGSPPQMARRESGQHISPSEARETKNTSLQTKLFMINDLVTSNRSLEKENAAMKGEMREMHAKMKAMEESMQRRRPEKEKEMLDAIEALQKVIQYQEKKLCESEACQKKYKLKISRRDGLIESLKKEIDHLKSACSGTKSEYLSVHREASFLQKELSQSLNSIKECCAQLEHQKMMNSDLATQLAELESQLLNITTNTAQSSSRIKDIMEVTPTRSHASVTSENTGGELTVMKTMAELEAKIKKRRMGFIFK</sequence>
<dbReference type="AlphaFoldDB" id="A0A7S4QBQ4"/>
<proteinExistence type="predicted"/>
<reference evidence="3" key="1">
    <citation type="submission" date="2021-01" db="EMBL/GenBank/DDBJ databases">
        <authorList>
            <person name="Corre E."/>
            <person name="Pelletier E."/>
            <person name="Niang G."/>
            <person name="Scheremetjew M."/>
            <person name="Finn R."/>
            <person name="Kale V."/>
            <person name="Holt S."/>
            <person name="Cochrane G."/>
            <person name="Meng A."/>
            <person name="Brown T."/>
            <person name="Cohen L."/>
        </authorList>
    </citation>
    <scope>NUCLEOTIDE SEQUENCE</scope>
    <source>
        <strain evidence="3">GSO104</strain>
    </source>
</reference>
<evidence type="ECO:0000313" key="3">
    <source>
        <dbReference type="EMBL" id="CAE4578647.1"/>
    </source>
</evidence>
<dbReference type="Gene3D" id="1.20.5.1700">
    <property type="match status" value="1"/>
</dbReference>
<organism evidence="3">
    <name type="scientific">Ditylum brightwellii</name>
    <dbReference type="NCBI Taxonomy" id="49249"/>
    <lineage>
        <taxon>Eukaryota</taxon>
        <taxon>Sar</taxon>
        <taxon>Stramenopiles</taxon>
        <taxon>Ochrophyta</taxon>
        <taxon>Bacillariophyta</taxon>
        <taxon>Mediophyceae</taxon>
        <taxon>Lithodesmiophycidae</taxon>
        <taxon>Lithodesmiales</taxon>
        <taxon>Lithodesmiaceae</taxon>
        <taxon>Ditylum</taxon>
    </lineage>
</organism>
<keyword evidence="1" id="KW-0175">Coiled coil</keyword>
<feature type="coiled-coil region" evidence="1">
    <location>
        <begin position="222"/>
        <end position="249"/>
    </location>
</feature>
<name>A0A7S4QBQ4_9STRA</name>
<evidence type="ECO:0000256" key="1">
    <source>
        <dbReference type="SAM" id="Coils"/>
    </source>
</evidence>
<accession>A0A7S4QBQ4</accession>
<feature type="region of interest" description="Disordered" evidence="2">
    <location>
        <begin position="1"/>
        <end position="81"/>
    </location>
</feature>